<dbReference type="EMBL" id="JACAZE010000010">
    <property type="protein sequence ID" value="KAF7305272.1"/>
    <property type="molecule type" value="Genomic_DNA"/>
</dbReference>
<reference evidence="2" key="1">
    <citation type="submission" date="2020-05" db="EMBL/GenBank/DDBJ databases">
        <title>Mycena genomes resolve the evolution of fungal bioluminescence.</title>
        <authorList>
            <person name="Tsai I.J."/>
        </authorList>
    </citation>
    <scope>NUCLEOTIDE SEQUENCE</scope>
    <source>
        <strain evidence="2">110903Hualien_Pintung</strain>
    </source>
</reference>
<proteinExistence type="predicted"/>
<dbReference type="Gene3D" id="1.20.1280.50">
    <property type="match status" value="1"/>
</dbReference>
<dbReference type="AlphaFoldDB" id="A0A8H6SUV6"/>
<dbReference type="OrthoDB" id="3034290at2759"/>
<gene>
    <name evidence="2" type="ORF">HMN09_00778200</name>
</gene>
<feature type="region of interest" description="Disordered" evidence="1">
    <location>
        <begin position="494"/>
        <end position="531"/>
    </location>
</feature>
<dbReference type="SUPFAM" id="SSF50969">
    <property type="entry name" value="YVTN repeat-like/Quinoprotein amine dehydrogenase"/>
    <property type="match status" value="1"/>
</dbReference>
<evidence type="ECO:0008006" key="4">
    <source>
        <dbReference type="Google" id="ProtNLM"/>
    </source>
</evidence>
<evidence type="ECO:0000313" key="3">
    <source>
        <dbReference type="Proteomes" id="UP000613580"/>
    </source>
</evidence>
<evidence type="ECO:0000313" key="2">
    <source>
        <dbReference type="EMBL" id="KAF7305272.1"/>
    </source>
</evidence>
<comment type="caution">
    <text evidence="2">The sequence shown here is derived from an EMBL/GenBank/DDBJ whole genome shotgun (WGS) entry which is preliminary data.</text>
</comment>
<name>A0A8H6SUV6_MYCCL</name>
<accession>A0A8H6SUV6</accession>
<protein>
    <recommendedName>
        <fullName evidence="4">F-box domain-containing protein</fullName>
    </recommendedName>
</protein>
<dbReference type="InterPro" id="IPR036047">
    <property type="entry name" value="F-box-like_dom_sf"/>
</dbReference>
<dbReference type="InterPro" id="IPR011044">
    <property type="entry name" value="Quino_amine_DH_bsu"/>
</dbReference>
<sequence>MSPLTASESTDVVLAILHLCDVATVVAVSQTCQHLKALAFQKSVWVALCDDLRRQQLLDWTTVADVSELTAAELVDLVKRLVQGPRSWSPAVAGEDFSPAILREITIPARKYNPPSDLEATHQQEVHLLPDGEHLLWINNGRLECWSVGTKQRVWVHTPSVLPAAVIYLAAEKEKRGRIRVIAGVRTFDKVNYVEILEIDPQRGTAALLLTSRLFTWGVDNPFNHFSIHGNYAAICHNTMTAEYDRTNVALFNFEDPQNPRFINILSSVGDMMISLVDSYVFVANGPSPYEIRVISVESLAGHWVPTIPSTAQHDPPGTLTFSELAAILSLRIQPRVHAIYTLPSPLRRDHYRLFVGLTTRGVSYNFHLDGARNAVVALHERQPSTAHRRLEAGHGELSYSGHTLDERNRIPFIVAPTDAQSPTQTALVGRTSKHGSRYLLLAPAQEHQAARLGNPSFALPCRPMSVSGLLYRNTIAFFRPGLIVPKAAHFRPSIPDATPKDLRDAGASTDESRLAGSADGGHSTSAYHRR</sequence>
<dbReference type="SUPFAM" id="SSF81383">
    <property type="entry name" value="F-box domain"/>
    <property type="match status" value="1"/>
</dbReference>
<keyword evidence="3" id="KW-1185">Reference proteome</keyword>
<dbReference type="Proteomes" id="UP000613580">
    <property type="component" value="Unassembled WGS sequence"/>
</dbReference>
<organism evidence="2 3">
    <name type="scientific">Mycena chlorophos</name>
    <name type="common">Agaric fungus</name>
    <name type="synonym">Agaricus chlorophos</name>
    <dbReference type="NCBI Taxonomy" id="658473"/>
    <lineage>
        <taxon>Eukaryota</taxon>
        <taxon>Fungi</taxon>
        <taxon>Dikarya</taxon>
        <taxon>Basidiomycota</taxon>
        <taxon>Agaricomycotina</taxon>
        <taxon>Agaricomycetes</taxon>
        <taxon>Agaricomycetidae</taxon>
        <taxon>Agaricales</taxon>
        <taxon>Marasmiineae</taxon>
        <taxon>Mycenaceae</taxon>
        <taxon>Mycena</taxon>
    </lineage>
</organism>
<evidence type="ECO:0000256" key="1">
    <source>
        <dbReference type="SAM" id="MobiDB-lite"/>
    </source>
</evidence>